<evidence type="ECO:0000313" key="11">
    <source>
        <dbReference type="EMBL" id="CAA9247043.1"/>
    </source>
</evidence>
<dbReference type="InterPro" id="IPR044846">
    <property type="entry name" value="GH10"/>
</dbReference>
<organism evidence="11">
    <name type="scientific">uncultured Cytophagales bacterium</name>
    <dbReference type="NCBI Taxonomy" id="158755"/>
    <lineage>
        <taxon>Bacteria</taxon>
        <taxon>Pseudomonadati</taxon>
        <taxon>Bacteroidota</taxon>
        <taxon>Sphingobacteriia</taxon>
        <taxon>Sphingobacteriales</taxon>
        <taxon>environmental samples</taxon>
    </lineage>
</organism>
<evidence type="ECO:0000256" key="5">
    <source>
        <dbReference type="ARBA" id="ARBA00022801"/>
    </source>
</evidence>
<dbReference type="SUPFAM" id="SSF51445">
    <property type="entry name" value="(Trans)glycosidases"/>
    <property type="match status" value="1"/>
</dbReference>
<comment type="catalytic activity">
    <reaction evidence="1 9">
        <text>Endohydrolysis of (1-&gt;4)-beta-D-xylosidic linkages in xylans.</text>
        <dbReference type="EC" id="3.2.1.8"/>
    </reaction>
</comment>
<accession>A0A6J4IC86</accession>
<dbReference type="Gene3D" id="3.20.20.80">
    <property type="entry name" value="Glycosidases"/>
    <property type="match status" value="1"/>
</dbReference>
<dbReference type="GO" id="GO:0031176">
    <property type="term" value="F:endo-1,4-beta-xylanase activity"/>
    <property type="evidence" value="ECO:0007669"/>
    <property type="project" value="UniProtKB-EC"/>
</dbReference>
<dbReference type="EMBL" id="CADCTQ010000162">
    <property type="protein sequence ID" value="CAA9247043.1"/>
    <property type="molecule type" value="Genomic_DNA"/>
</dbReference>
<dbReference type="EC" id="3.2.1.8" evidence="9"/>
<evidence type="ECO:0000256" key="1">
    <source>
        <dbReference type="ARBA" id="ARBA00000681"/>
    </source>
</evidence>
<dbReference type="InterPro" id="IPR001000">
    <property type="entry name" value="GH10_dom"/>
</dbReference>
<dbReference type="GO" id="GO:0045493">
    <property type="term" value="P:xylan catabolic process"/>
    <property type="evidence" value="ECO:0007669"/>
    <property type="project" value="UniProtKB-KW"/>
</dbReference>
<evidence type="ECO:0000256" key="8">
    <source>
        <dbReference type="ARBA" id="ARBA00023326"/>
    </source>
</evidence>
<evidence type="ECO:0000256" key="6">
    <source>
        <dbReference type="ARBA" id="ARBA00023277"/>
    </source>
</evidence>
<keyword evidence="5 9" id="KW-0378">Hydrolase</keyword>
<evidence type="ECO:0000256" key="9">
    <source>
        <dbReference type="RuleBase" id="RU361174"/>
    </source>
</evidence>
<evidence type="ECO:0000256" key="3">
    <source>
        <dbReference type="ARBA" id="ARBA00022651"/>
    </source>
</evidence>
<reference evidence="11" key="1">
    <citation type="submission" date="2020-02" db="EMBL/GenBank/DDBJ databases">
        <authorList>
            <person name="Meier V. D."/>
        </authorList>
    </citation>
    <scope>NUCLEOTIDE SEQUENCE</scope>
    <source>
        <strain evidence="11">AVDCRST_MAG56</strain>
    </source>
</reference>
<dbReference type="Pfam" id="PF16841">
    <property type="entry name" value="CBM60"/>
    <property type="match status" value="1"/>
</dbReference>
<dbReference type="Gene3D" id="2.60.60.40">
    <property type="match status" value="1"/>
</dbReference>
<keyword evidence="4" id="KW-0732">Signal</keyword>
<feature type="domain" description="GH10" evidence="10">
    <location>
        <begin position="4"/>
        <end position="310"/>
    </location>
</feature>
<dbReference type="PANTHER" id="PTHR31490:SF88">
    <property type="entry name" value="BETA-XYLANASE"/>
    <property type="match status" value="1"/>
</dbReference>
<keyword evidence="7 9" id="KW-0326">Glycosidase</keyword>
<dbReference type="SMART" id="SM00633">
    <property type="entry name" value="Glyco_10"/>
    <property type="match status" value="1"/>
</dbReference>
<keyword evidence="6 9" id="KW-0119">Carbohydrate metabolism</keyword>
<evidence type="ECO:0000256" key="7">
    <source>
        <dbReference type="ARBA" id="ARBA00023295"/>
    </source>
</evidence>
<dbReference type="Pfam" id="PF00331">
    <property type="entry name" value="Glyco_hydro_10"/>
    <property type="match status" value="1"/>
</dbReference>
<sequence length="579" mass="63891">MPGAEVTVTMKKHAFGFGSAVTADLITGINATYQQKFLENFNKAVLENDLKWPAWIGEWGPGFTQQKSLNAVNWLLENKIPVRGHTLVWPGWNNAPTFLRQYENNPTELRNQINAHIVDEAGALRGKLAEWDVVNEPYQNNTITNILGGNLSLKDWFVTTANTDPQAVRYINEVSTLPFGRGYIKDFYYNLISQLQNAGTPIQGIGEQGHFEATTLNPPVEMLCILDSYATLNLPIQVTEFDLAIDRNDPAQVSVQADFTRDFLTAMFSHPSVVGVMSWGFWAGSHWRSSAAYYNQDWSIRPNGQAYRDLVYGRWWTNASGLANTAGDYQTRGFAGEYEVTVRKGTLAKTVPATLTRDGRMLVVTLPGGTPTGGAVTVRARGVTGTETIDLRVNDVAVRTWTLTTAMADYTWNVSGSNNIKVAFTNDGGSRDVQVDYITTNGATIQAESRATNTGYWTGSGCGSPYAEWLHCNGYIDFDTVSSGTRLAAGAEAAGEAHVTLYPNPARNRLVLRYTAEKAGVLRVSLFNAAVTRERNRAFDVQRGENRLELDLAGLPGGLYILHLDQEHTRLVRKVVVVK</sequence>
<evidence type="ECO:0000256" key="2">
    <source>
        <dbReference type="ARBA" id="ARBA00007495"/>
    </source>
</evidence>
<dbReference type="InterPro" id="IPR017853">
    <property type="entry name" value="GH"/>
</dbReference>
<dbReference type="AlphaFoldDB" id="A0A6J4IC86"/>
<dbReference type="PANTHER" id="PTHR31490">
    <property type="entry name" value="GLYCOSYL HYDROLASE"/>
    <property type="match status" value="1"/>
</dbReference>
<gene>
    <name evidence="11" type="ORF">AVDCRST_MAG56-1766</name>
</gene>
<dbReference type="PRINTS" id="PR00134">
    <property type="entry name" value="GLHYDRLASE10"/>
</dbReference>
<comment type="similarity">
    <text evidence="2 9">Belongs to the glycosyl hydrolase 10 (cellulase F) family.</text>
</comment>
<name>A0A6J4IC86_9SPHI</name>
<evidence type="ECO:0000256" key="4">
    <source>
        <dbReference type="ARBA" id="ARBA00022729"/>
    </source>
</evidence>
<dbReference type="PROSITE" id="PS51760">
    <property type="entry name" value="GH10_2"/>
    <property type="match status" value="1"/>
</dbReference>
<keyword evidence="8 9" id="KW-0624">Polysaccharide degradation</keyword>
<proteinExistence type="inferred from homology"/>
<keyword evidence="3" id="KW-0858">Xylan degradation</keyword>
<protein>
    <recommendedName>
        <fullName evidence="9">Beta-xylanase</fullName>
        <ecNumber evidence="9">3.2.1.8</ecNumber>
    </recommendedName>
</protein>
<dbReference type="InterPro" id="IPR031768">
    <property type="entry name" value="CBM60_xylan-bd"/>
</dbReference>
<evidence type="ECO:0000259" key="10">
    <source>
        <dbReference type="PROSITE" id="PS51760"/>
    </source>
</evidence>